<keyword evidence="3" id="KW-1185">Reference proteome</keyword>
<feature type="region of interest" description="Disordered" evidence="1">
    <location>
        <begin position="1824"/>
        <end position="1982"/>
    </location>
</feature>
<feature type="compositionally biased region" description="Low complexity" evidence="1">
    <location>
        <begin position="1705"/>
        <end position="1717"/>
    </location>
</feature>
<evidence type="ECO:0000313" key="3">
    <source>
        <dbReference type="Proteomes" id="UP000002630"/>
    </source>
</evidence>
<name>D8LM75_ECTSI</name>
<feature type="region of interest" description="Disordered" evidence="1">
    <location>
        <begin position="1657"/>
        <end position="1779"/>
    </location>
</feature>
<proteinExistence type="predicted"/>
<feature type="compositionally biased region" description="Basic and acidic residues" evidence="1">
    <location>
        <begin position="1999"/>
        <end position="2011"/>
    </location>
</feature>
<feature type="compositionally biased region" description="Gly residues" evidence="1">
    <location>
        <begin position="2157"/>
        <end position="2172"/>
    </location>
</feature>
<feature type="compositionally biased region" description="Polar residues" evidence="1">
    <location>
        <begin position="1889"/>
        <end position="1898"/>
    </location>
</feature>
<protein>
    <recommendedName>
        <fullName evidence="4">Sfi1 spindle body domain-containing protein</fullName>
    </recommendedName>
</protein>
<feature type="compositionally biased region" description="Low complexity" evidence="1">
    <location>
        <begin position="2179"/>
        <end position="2193"/>
    </location>
</feature>
<dbReference type="EMBL" id="FN649727">
    <property type="protein sequence ID" value="CBN79708.1"/>
    <property type="molecule type" value="Genomic_DNA"/>
</dbReference>
<feature type="compositionally biased region" description="Polar residues" evidence="1">
    <location>
        <begin position="1669"/>
        <end position="1680"/>
    </location>
</feature>
<dbReference type="EMBL" id="FN648589">
    <property type="protein sequence ID" value="CBN79708.1"/>
    <property type="molecule type" value="Genomic_DNA"/>
</dbReference>
<accession>D8LM75</accession>
<sequence>MRAAEYARRKDLARQAALRQATSRAAQRCRQLKVSAFQRWRLATAAAAVERLRRRERAGSVGRGAVVAEAVLRRRNAGRVLSGFRRWREADEEATVAAGQARDRRARAAAATAALLHRRRRSLLRQGLQALGAAARAAAERRRRAERASLSAAMSKCAARTLVLTRCWDAWKAAATAGGLARRLAAAGAQAQRMAAERRHLRAEQLAWVCKAALASSDVRRKARAWRLWRQVQGRADTEHALVNRVLLAGAQRWRTGRLRAGVRRWTIASNAVRSERELVRSRAAKLGSVSVFLGSGSGSLRRTPRMDVARAFGTWVRVAEGRKVESLKRRQGARILLGVLRFSRRNALARAVGTWRSAADRRAREGRCVHDLALRTAHRQRLFLLGKAWARIAWAAGEREAARARQLGAARVFHSLVASSARTSRRRAWTRWRTAVAENAAAGRLRGAQRRALQRCVRSRRLRDTRAAWEKMRRNFLRSRALVSGAARLDCVLVKARRRAVSRRLGSWRSEVLAGAIDERRRESVRGRRHAAARLLGSTAARVKRRRLEGGWRALATFAERAHRAEGEASARAGHADRLARAAAERLRGRVLGRAWRAWREVLAQRRLQGAVGAATSSLEEETVSLARQVQLLRLSGAVRVIFSAAERSNRVLLQRGWRGLREASQRRAVLLRAVGISSRARSRRLVLSLNRWRLATNDARTARLRAGAGRSVLAACLAGARGRAMRPAWECWRELVARERGEEDDFPGREEGLLAFASVISRVGRRSGPGPEAAGVRAVEAWGGALGGAVAQAHLLAAQVDRRSAGARLALLWLHRRRQRTQLAAWRQWARATAEDRDAEEREAWRGRAAAQLGRELARAVEGGRRRLLRRSLHAWHRHAEGRLAHAVMVDREASAREAGARRLFAALERNLLRRQARVWGRLVGSAVVASGRRRREREAQERRDRLLAVAESRSSRRLLSRAWSAWKGISAEQRHRGEVAAVRAACGTAIVAAVTRRKEEDARRRALSLWRGKSHRGRERERALSRAVSCVLRAEARVDRDRLVRCLVRWRLAAVTGGRTLADEDKAAAEAAFRGQTVLSILRRKRVHRLWEGFRRLVDNRTLSVLGSKEEQARRDDVSRGLRGLKRTAARITRRRVAGAFARWQCHAAEAGRRSDRALLVSAQRRTGAKMLGSVVARREASARSRAWALWRSGAASAAIHDGERASADLRVSGARHSAGARLLATSMGGARRRVLWKAWRTWCGEAKAAADAELQTMERHFHLARTLTRVERRVQLAWVRGAWQTWRRNARSVACVPRVAERSRRALLAQGMNRWRIANAERGQAEAERERAAAEEAVRARALWGLLKRRASRQLAEGFNRILMHGAWVIYLSKEEEVRADRLSQGFQCLARACARRGERRKSAALSRWRHAASESRRYEERGLLQARSKRAAAKTLASLVSHRERSHLARAWAIWCSGVASAAIHEGERASADRRVLGARQSAGCRLLVGVLGSARRRALAKAWSVWRKEVRAAADAELQSMEKHFHLARTLTRVERRTQLAKMGRAWRAWGEVVRAEGEAELQRFERHFHVAQTVARAILGATRIEELFVEAQENHTARVLRRSWAKWAGWSTAEGGRLEREAEAASWAKAEAEADAAAAAAVQAAGVTEEGSASGAGGRANNLWSTGTAQHESTPPAGTPMTEGVKTPHGDSRRGQKSGRVAASASPPGSAGVGGRVGDPGTPSPTSKAAAPFPADRPGEDLGKSDSLDLTASGESFGAPQSRSAGGRALPTTTVDATTVGVALASPEGSLAAYMSDSSPLLGESVLMFRGVGGGGGGGGVGGGSEEAFSGGGGGRVLALFSGEDSKDERPTAETPPPASPARHGDETSGTNEGFAGVGNGSEVTRTTSARSPLLAGSGSGGGGGGGRGGRRGRPRFPKSPPYVGGSVGLLSLSQGSPPWDAEEEEGRIGGGAEHRHEFSPSYGHGHDGGDETRLEDALDDDTVSDGAEMYQSHDRSEQQHQEEPGSEVPVAPGFRAVDGHMARAAEDFVDIMASIFWRWAFQRWARVARDAAFTQKANETRLKVLRLKRHQTLRKVVVAAIRRQNLTPQVTDAPSAMRKWKQLVRRCRENDRLSQELAGLAEMSPLTPAVARQRASAGRRVSDAMSGGRSSGGWDGGGVRGYGEGKGEVTPSFSRSPFPASAVERSSARRRLWDETSPKVSPVEEVTDSS</sequence>
<dbReference type="STRING" id="2880.D8LM75"/>
<dbReference type="OrthoDB" id="10488243at2759"/>
<feature type="compositionally biased region" description="Gly residues" evidence="1">
    <location>
        <begin position="1824"/>
        <end position="1843"/>
    </location>
</feature>
<feature type="region of interest" description="Disordered" evidence="1">
    <location>
        <begin position="1996"/>
        <end position="2019"/>
    </location>
</feature>
<dbReference type="OMA" id="WHALATF"/>
<evidence type="ECO:0000256" key="1">
    <source>
        <dbReference type="SAM" id="MobiDB-lite"/>
    </source>
</evidence>
<reference evidence="2 3" key="1">
    <citation type="journal article" date="2010" name="Nature">
        <title>The Ectocarpus genome and the independent evolution of multicellularity in brown algae.</title>
        <authorList>
            <person name="Cock J.M."/>
            <person name="Sterck L."/>
            <person name="Rouze P."/>
            <person name="Scornet D."/>
            <person name="Allen A.E."/>
            <person name="Amoutzias G."/>
            <person name="Anthouard V."/>
            <person name="Artiguenave F."/>
            <person name="Aury J.M."/>
            <person name="Badger J.H."/>
            <person name="Beszteri B."/>
            <person name="Billiau K."/>
            <person name="Bonnet E."/>
            <person name="Bothwell J.H."/>
            <person name="Bowler C."/>
            <person name="Boyen C."/>
            <person name="Brownlee C."/>
            <person name="Carrano C.J."/>
            <person name="Charrier B."/>
            <person name="Cho G.Y."/>
            <person name="Coelho S.M."/>
            <person name="Collen J."/>
            <person name="Corre E."/>
            <person name="Da Silva C."/>
            <person name="Delage L."/>
            <person name="Delaroque N."/>
            <person name="Dittami S.M."/>
            <person name="Doulbeau S."/>
            <person name="Elias M."/>
            <person name="Farnham G."/>
            <person name="Gachon C.M."/>
            <person name="Gschloessl B."/>
            <person name="Heesch S."/>
            <person name="Jabbari K."/>
            <person name="Jubin C."/>
            <person name="Kawai H."/>
            <person name="Kimura K."/>
            <person name="Kloareg B."/>
            <person name="Kupper F.C."/>
            <person name="Lang D."/>
            <person name="Le Bail A."/>
            <person name="Leblanc C."/>
            <person name="Lerouge P."/>
            <person name="Lohr M."/>
            <person name="Lopez P.J."/>
            <person name="Martens C."/>
            <person name="Maumus F."/>
            <person name="Michel G."/>
            <person name="Miranda-Saavedra D."/>
            <person name="Morales J."/>
            <person name="Moreau H."/>
            <person name="Motomura T."/>
            <person name="Nagasato C."/>
            <person name="Napoli C.A."/>
            <person name="Nelson D.R."/>
            <person name="Nyvall-Collen P."/>
            <person name="Peters A.F."/>
            <person name="Pommier C."/>
            <person name="Potin P."/>
            <person name="Poulain J."/>
            <person name="Quesneville H."/>
            <person name="Read B."/>
            <person name="Rensing S.A."/>
            <person name="Ritter A."/>
            <person name="Rousvoal S."/>
            <person name="Samanta M."/>
            <person name="Samson G."/>
            <person name="Schroeder D.C."/>
            <person name="Segurens B."/>
            <person name="Strittmatter M."/>
            <person name="Tonon T."/>
            <person name="Tregear J.W."/>
            <person name="Valentin K."/>
            <person name="von Dassow P."/>
            <person name="Yamagishi T."/>
            <person name="Van de Peer Y."/>
            <person name="Wincker P."/>
        </authorList>
    </citation>
    <scope>NUCLEOTIDE SEQUENCE [LARGE SCALE GENOMIC DNA]</scope>
    <source>
        <strain evidence="3">Ec32 / CCAP1310/4</strain>
    </source>
</reference>
<dbReference type="InParanoid" id="D8LM75"/>
<evidence type="ECO:0000313" key="2">
    <source>
        <dbReference type="EMBL" id="CBN79708.1"/>
    </source>
</evidence>
<organism evidence="2 3">
    <name type="scientific">Ectocarpus siliculosus</name>
    <name type="common">Brown alga</name>
    <name type="synonym">Conferva siliculosa</name>
    <dbReference type="NCBI Taxonomy" id="2880"/>
    <lineage>
        <taxon>Eukaryota</taxon>
        <taxon>Sar</taxon>
        <taxon>Stramenopiles</taxon>
        <taxon>Ochrophyta</taxon>
        <taxon>PX clade</taxon>
        <taxon>Phaeophyceae</taxon>
        <taxon>Ectocarpales</taxon>
        <taxon>Ectocarpaceae</taxon>
        <taxon>Ectocarpus</taxon>
    </lineage>
</organism>
<feature type="compositionally biased region" description="Basic and acidic residues" evidence="1">
    <location>
        <begin position="1960"/>
        <end position="1982"/>
    </location>
</feature>
<feature type="compositionally biased region" description="Gly residues" evidence="1">
    <location>
        <begin position="1905"/>
        <end position="1915"/>
    </location>
</feature>
<gene>
    <name evidence="2" type="ORF">Esi_0392_0003</name>
</gene>
<feature type="compositionally biased region" description="Polar residues" evidence="1">
    <location>
        <begin position="1755"/>
        <end position="1771"/>
    </location>
</feature>
<dbReference type="Proteomes" id="UP000002630">
    <property type="component" value="Linkage Group LG02"/>
</dbReference>
<feature type="compositionally biased region" description="Basic and acidic residues" evidence="1">
    <location>
        <begin position="1744"/>
        <end position="1754"/>
    </location>
</feature>
<feature type="region of interest" description="Disordered" evidence="1">
    <location>
        <begin position="2141"/>
        <end position="2218"/>
    </location>
</feature>
<evidence type="ECO:0008006" key="4">
    <source>
        <dbReference type="Google" id="ProtNLM"/>
    </source>
</evidence>